<evidence type="ECO:0000256" key="1">
    <source>
        <dbReference type="SAM" id="MobiDB-lite"/>
    </source>
</evidence>
<evidence type="ECO:0000313" key="3">
    <source>
        <dbReference type="EMBL" id="KAJ9595093.1"/>
    </source>
</evidence>
<reference evidence="3" key="2">
    <citation type="submission" date="2023-05" db="EMBL/GenBank/DDBJ databases">
        <authorList>
            <person name="Fouks B."/>
        </authorList>
    </citation>
    <scope>NUCLEOTIDE SEQUENCE</scope>
    <source>
        <strain evidence="3">Stay&amp;Tobe</strain>
        <tissue evidence="3">Testes</tissue>
    </source>
</reference>
<dbReference type="AlphaFoldDB" id="A0AAD8ELX7"/>
<comment type="caution">
    <text evidence="3">The sequence shown here is derived from an EMBL/GenBank/DDBJ whole genome shotgun (WGS) entry which is preliminary data.</text>
</comment>
<dbReference type="Proteomes" id="UP001233999">
    <property type="component" value="Unassembled WGS sequence"/>
</dbReference>
<reference evidence="3" key="1">
    <citation type="journal article" date="2023" name="IScience">
        <title>Live-bearing cockroach genome reveals convergent evolutionary mechanisms linked to viviparity in insects and beyond.</title>
        <authorList>
            <person name="Fouks B."/>
            <person name="Harrison M.C."/>
            <person name="Mikhailova A.A."/>
            <person name="Marchal E."/>
            <person name="English S."/>
            <person name="Carruthers M."/>
            <person name="Jennings E.C."/>
            <person name="Chiamaka E.L."/>
            <person name="Frigard R.A."/>
            <person name="Pippel M."/>
            <person name="Attardo G.M."/>
            <person name="Benoit J.B."/>
            <person name="Bornberg-Bauer E."/>
            <person name="Tobe S.S."/>
        </authorList>
    </citation>
    <scope>NUCLEOTIDE SEQUENCE</scope>
    <source>
        <strain evidence="3">Stay&amp;Tobe</strain>
    </source>
</reference>
<accession>A0AAD8ELX7</accession>
<dbReference type="Gene3D" id="3.10.450.10">
    <property type="match status" value="1"/>
</dbReference>
<evidence type="ECO:0000313" key="4">
    <source>
        <dbReference type="Proteomes" id="UP001233999"/>
    </source>
</evidence>
<feature type="region of interest" description="Disordered" evidence="1">
    <location>
        <begin position="1"/>
        <end position="20"/>
    </location>
</feature>
<dbReference type="InterPro" id="IPR000010">
    <property type="entry name" value="Cystatin_dom"/>
</dbReference>
<keyword evidence="4" id="KW-1185">Reference proteome</keyword>
<protein>
    <recommendedName>
        <fullName evidence="2">Cystatin domain-containing protein</fullName>
    </recommendedName>
</protein>
<dbReference type="Pfam" id="PF00031">
    <property type="entry name" value="Cystatin"/>
    <property type="match status" value="1"/>
</dbReference>
<gene>
    <name evidence="3" type="ORF">L9F63_013619</name>
</gene>
<dbReference type="EMBL" id="JASPKZ010002694">
    <property type="protein sequence ID" value="KAJ9595093.1"/>
    <property type="molecule type" value="Genomic_DNA"/>
</dbReference>
<evidence type="ECO:0000259" key="2">
    <source>
        <dbReference type="Pfam" id="PF00031"/>
    </source>
</evidence>
<dbReference type="GO" id="GO:0004869">
    <property type="term" value="F:cysteine-type endopeptidase inhibitor activity"/>
    <property type="evidence" value="ECO:0007669"/>
    <property type="project" value="InterPro"/>
</dbReference>
<sequence>MEQSPTFGKETRWGRKRKRTKEAQSAVYHMDVSHLNRNGAAVSFVRVFSSEISDSDFNGVVQYMLNSCNEKINSENAYNSAKIINAHLKFEYFTIAQMFVLLEVTGGCNNSKSCEGPPLICELAVREDRSTRTKEVLTDKVKCAKKEFEPVLPTSGLGFIEENVTNEIRSIAAFAVQQAEKNNEKRSVIDIMSVKRQVVGNATTLYLTLKVTRAEGGDAMQFEVCEAEMNQTKKWLGKQI</sequence>
<proteinExistence type="predicted"/>
<name>A0AAD8ELX7_DIPPU</name>
<feature type="domain" description="Cystatin" evidence="2">
    <location>
        <begin position="165"/>
        <end position="234"/>
    </location>
</feature>
<organism evidence="3 4">
    <name type="scientific">Diploptera punctata</name>
    <name type="common">Pacific beetle cockroach</name>
    <dbReference type="NCBI Taxonomy" id="6984"/>
    <lineage>
        <taxon>Eukaryota</taxon>
        <taxon>Metazoa</taxon>
        <taxon>Ecdysozoa</taxon>
        <taxon>Arthropoda</taxon>
        <taxon>Hexapoda</taxon>
        <taxon>Insecta</taxon>
        <taxon>Pterygota</taxon>
        <taxon>Neoptera</taxon>
        <taxon>Polyneoptera</taxon>
        <taxon>Dictyoptera</taxon>
        <taxon>Blattodea</taxon>
        <taxon>Blaberoidea</taxon>
        <taxon>Blaberidae</taxon>
        <taxon>Diplopterinae</taxon>
        <taxon>Diploptera</taxon>
    </lineage>
</organism>